<dbReference type="InterPro" id="IPR005135">
    <property type="entry name" value="Endo/exonuclease/phosphatase"/>
</dbReference>
<accession>A0A8A3PPE8</accession>
<proteinExistence type="predicted"/>
<dbReference type="AlphaFoldDB" id="A0A8A3PPE8"/>
<evidence type="ECO:0000313" key="4">
    <source>
        <dbReference type="Proteomes" id="UP000672032"/>
    </source>
</evidence>
<dbReference type="InterPro" id="IPR036691">
    <property type="entry name" value="Endo/exonu/phosph_ase_sf"/>
</dbReference>
<keyword evidence="4" id="KW-1185">Reference proteome</keyword>
<sequence length="480" mass="54049">MAPQTPDQPTAKGTNTHTRNQPTKTLFVFQFTGVLQDITPIPPKPNTHPKTRTQNHPVYKYYTLINTWERVELAEQEAERPRAMLYTQQAAGLAIQQRQDSNDRDFVWLEVNSYHVVNVYRESDTSQMIEYVTGLQIPLNFLIGRDFNTKHNTFEPRVGFFNQGTALAEWTHNSRADYIGKPGELIHRAGHIIDLTFSNIPFAETRVKHNLNYGSDHYILITTIPAKGLGAEGNAGYRVTKASFARPEQHRGTPSYSVLECNQGNRKVLVRHGQDGALVDTSVRGGTRELHQGAQALRTGSQTEKIEDAHSNQTSQAQLLAQGDRQRGRQRGSAPSLVVDDRSIEGTKEKTEILLEKILYQMTSVFLINDEDIVRRDKEKCNKRSKHSIRHRPCHCPAPQSLLAAHQAVPKEPLPEMLQANTLPNRIEASRGSDTTKDRKEEQIVDPLLEAHRAPILHRQKPGTPGCQKDLVGGYTPQGH</sequence>
<evidence type="ECO:0000256" key="1">
    <source>
        <dbReference type="SAM" id="MobiDB-lite"/>
    </source>
</evidence>
<feature type="region of interest" description="Disordered" evidence="1">
    <location>
        <begin position="1"/>
        <end position="22"/>
    </location>
</feature>
<dbReference type="EMBL" id="CP063412">
    <property type="protein sequence ID" value="QSZ37372.1"/>
    <property type="molecule type" value="Genomic_DNA"/>
</dbReference>
<dbReference type="OrthoDB" id="3561817at2759"/>
<reference evidence="3" key="1">
    <citation type="submission" date="2020-10" db="EMBL/GenBank/DDBJ databases">
        <title>Genome Sequence of Monilinia vaccinii-corymbosi Sheds Light on Mummy Berry Disease Infection of Blueberry and Mating Type.</title>
        <authorList>
            <person name="Yow A.G."/>
            <person name="Zhang Y."/>
            <person name="Bansal K."/>
            <person name="Eacker S.M."/>
            <person name="Sullivan S."/>
            <person name="Liachko I."/>
            <person name="Cubeta M.A."/>
            <person name="Rollins J.A."/>
            <person name="Ashrafi H."/>
        </authorList>
    </citation>
    <scope>NUCLEOTIDE SEQUENCE</scope>
    <source>
        <strain evidence="3">RL-1</strain>
    </source>
</reference>
<name>A0A8A3PPE8_9HELO</name>
<gene>
    <name evidence="3" type="ORF">DSL72_009470</name>
</gene>
<dbReference type="Gene3D" id="3.60.10.10">
    <property type="entry name" value="Endonuclease/exonuclease/phosphatase"/>
    <property type="match status" value="1"/>
</dbReference>
<dbReference type="Pfam" id="PF14529">
    <property type="entry name" value="Exo_endo_phos_2"/>
    <property type="match status" value="1"/>
</dbReference>
<dbReference type="SUPFAM" id="SSF56219">
    <property type="entry name" value="DNase I-like"/>
    <property type="match status" value="1"/>
</dbReference>
<evidence type="ECO:0000313" key="3">
    <source>
        <dbReference type="EMBL" id="QSZ37372.1"/>
    </source>
</evidence>
<feature type="region of interest" description="Disordered" evidence="1">
    <location>
        <begin position="458"/>
        <end position="480"/>
    </location>
</feature>
<feature type="region of interest" description="Disordered" evidence="1">
    <location>
        <begin position="309"/>
        <end position="339"/>
    </location>
</feature>
<dbReference type="GO" id="GO:0003824">
    <property type="term" value="F:catalytic activity"/>
    <property type="evidence" value="ECO:0007669"/>
    <property type="project" value="InterPro"/>
</dbReference>
<evidence type="ECO:0000259" key="2">
    <source>
        <dbReference type="Pfam" id="PF14529"/>
    </source>
</evidence>
<dbReference type="Proteomes" id="UP000672032">
    <property type="component" value="Chromosome 8"/>
</dbReference>
<protein>
    <recommendedName>
        <fullName evidence="2">Endonuclease/exonuclease/phosphatase domain-containing protein</fullName>
    </recommendedName>
</protein>
<feature type="domain" description="Endonuclease/exonuclease/phosphatase" evidence="2">
    <location>
        <begin position="115"/>
        <end position="219"/>
    </location>
</feature>
<organism evidence="3 4">
    <name type="scientific">Monilinia vaccinii-corymbosi</name>
    <dbReference type="NCBI Taxonomy" id="61207"/>
    <lineage>
        <taxon>Eukaryota</taxon>
        <taxon>Fungi</taxon>
        <taxon>Dikarya</taxon>
        <taxon>Ascomycota</taxon>
        <taxon>Pezizomycotina</taxon>
        <taxon>Leotiomycetes</taxon>
        <taxon>Helotiales</taxon>
        <taxon>Sclerotiniaceae</taxon>
        <taxon>Monilinia</taxon>
    </lineage>
</organism>